<protein>
    <submittedName>
        <fullName evidence="3">Biotin--[acetyl-CoA-carboxylase] ligase</fullName>
        <ecNumber evidence="3">6.3.4.15</ecNumber>
    </submittedName>
    <submittedName>
        <fullName evidence="4">BirA family transcriptional regulator, biotin operon repressor / biotin-[acetyl-CoA-carboxylase] ligase</fullName>
    </submittedName>
</protein>
<dbReference type="PROSITE" id="PS51733">
    <property type="entry name" value="BPL_LPL_CATALYTIC"/>
    <property type="match status" value="1"/>
</dbReference>
<dbReference type="Gene3D" id="3.30.930.10">
    <property type="entry name" value="Bira Bifunctional Protein, Domain 2"/>
    <property type="match status" value="1"/>
</dbReference>
<dbReference type="InterPro" id="IPR004143">
    <property type="entry name" value="BPL_LPL_catalytic"/>
</dbReference>
<dbReference type="GO" id="GO:0005737">
    <property type="term" value="C:cytoplasm"/>
    <property type="evidence" value="ECO:0007669"/>
    <property type="project" value="TreeGrafter"/>
</dbReference>
<sequence>MKEKPLQEAAAQFPQLAQISPCVLHVERTGSTQDDLVALWQAGEVEHGCVLIADDQSAGRGRVGRHWYSAPGSSLLISIVLEVSESLRTQIGWLTLAAAAAARQALAQLGIPALISWPNDLVLHPGAPRKLGGILGEIAGEKPGRIGTVVGAGINLQIAPANLPTPVSTSVVAENLPVPSRDELAAAYLAGLLARLVQLEETGSARQSGLLAEINQYCETLREGVVVNRPRAEPVCGRGVEVTENGGIVLETENGLVTVTAGEVSMIEGIIR</sequence>
<accession>A0A1G7ANZ0</accession>
<dbReference type="RefSeq" id="WP_074661224.1">
    <property type="nucleotide sequence ID" value="NZ_FNAU01000003.1"/>
</dbReference>
<dbReference type="EC" id="6.3.4.15" evidence="3"/>
<keyword evidence="5" id="KW-1185">Reference proteome</keyword>
<evidence type="ECO:0000256" key="1">
    <source>
        <dbReference type="ARBA" id="ARBA00022598"/>
    </source>
</evidence>
<dbReference type="Pfam" id="PF03099">
    <property type="entry name" value="BPL_LplA_LipB"/>
    <property type="match status" value="1"/>
</dbReference>
<dbReference type="Proteomes" id="UP000182744">
    <property type="component" value="Unassembled WGS sequence"/>
</dbReference>
<organism evidence="4 5">
    <name type="scientific">Actinobaculum suis</name>
    <dbReference type="NCBI Taxonomy" id="1657"/>
    <lineage>
        <taxon>Bacteria</taxon>
        <taxon>Bacillati</taxon>
        <taxon>Actinomycetota</taxon>
        <taxon>Actinomycetes</taxon>
        <taxon>Actinomycetales</taxon>
        <taxon>Actinomycetaceae</taxon>
        <taxon>Actinobaculum</taxon>
    </lineage>
</organism>
<feature type="domain" description="BPL/LPL catalytic" evidence="2">
    <location>
        <begin position="8"/>
        <end position="200"/>
    </location>
</feature>
<dbReference type="SUPFAM" id="SSF55681">
    <property type="entry name" value="Class II aaRS and biotin synthetases"/>
    <property type="match status" value="1"/>
</dbReference>
<dbReference type="AlphaFoldDB" id="A0A1G7ANZ0"/>
<keyword evidence="1 4" id="KW-0436">Ligase</keyword>
<dbReference type="Proteomes" id="UP001273799">
    <property type="component" value="Unassembled WGS sequence"/>
</dbReference>
<dbReference type="EMBL" id="JAWNFU010000002">
    <property type="protein sequence ID" value="MDY5153383.1"/>
    <property type="molecule type" value="Genomic_DNA"/>
</dbReference>
<reference evidence="4" key="1">
    <citation type="submission" date="2016-10" db="EMBL/GenBank/DDBJ databases">
        <authorList>
            <person name="de Groot N.N."/>
        </authorList>
    </citation>
    <scope>NUCLEOTIDE SEQUENCE [LARGE SCALE GENOMIC DNA]</scope>
    <source>
        <strain evidence="4">DSM 20639</strain>
    </source>
</reference>
<reference evidence="5" key="2">
    <citation type="submission" date="2016-10" db="EMBL/GenBank/DDBJ databases">
        <authorList>
            <person name="Varghese N."/>
        </authorList>
    </citation>
    <scope>NUCLEOTIDE SEQUENCE [LARGE SCALE GENOMIC DNA]</scope>
    <source>
        <strain evidence="5">DSM 20639</strain>
    </source>
</reference>
<name>A0A1G7ANZ0_9ACTO</name>
<evidence type="ECO:0000313" key="5">
    <source>
        <dbReference type="Proteomes" id="UP000182744"/>
    </source>
</evidence>
<reference evidence="3" key="3">
    <citation type="submission" date="2023-10" db="EMBL/GenBank/DDBJ databases">
        <title>Whole Genome based description of the genera Actinobaculum and Actinotignum reveals a complex phylogenetic relationship within the species included in the genus Actinotignum.</title>
        <authorList>
            <person name="Jensen C.S."/>
            <person name="Dargis R."/>
            <person name="Kemp M."/>
            <person name="Christensen J.J."/>
        </authorList>
    </citation>
    <scope>NUCLEOTIDE SEQUENCE</scope>
    <source>
        <strain evidence="3">Actinobaculum_suis_CCUG19206T</strain>
    </source>
</reference>
<gene>
    <name evidence="3" type="ORF">R6G71_04890</name>
    <name evidence="4" type="ORF">SAMN05421878_10317</name>
</gene>
<dbReference type="GO" id="GO:0004077">
    <property type="term" value="F:biotin--[biotin carboxyl-carrier protein] ligase activity"/>
    <property type="evidence" value="ECO:0007669"/>
    <property type="project" value="UniProtKB-EC"/>
</dbReference>
<dbReference type="PANTHER" id="PTHR12835:SF5">
    <property type="entry name" value="BIOTIN--PROTEIN LIGASE"/>
    <property type="match status" value="1"/>
</dbReference>
<dbReference type="InterPro" id="IPR045864">
    <property type="entry name" value="aa-tRNA-synth_II/BPL/LPL"/>
</dbReference>
<evidence type="ECO:0000313" key="3">
    <source>
        <dbReference type="EMBL" id="MDY5153383.1"/>
    </source>
</evidence>
<dbReference type="PANTHER" id="PTHR12835">
    <property type="entry name" value="BIOTIN PROTEIN LIGASE"/>
    <property type="match status" value="1"/>
</dbReference>
<dbReference type="EMBL" id="FNAU01000003">
    <property type="protein sequence ID" value="SDE16521.1"/>
    <property type="molecule type" value="Genomic_DNA"/>
</dbReference>
<dbReference type="NCBIfam" id="TIGR00121">
    <property type="entry name" value="birA_ligase"/>
    <property type="match status" value="1"/>
</dbReference>
<proteinExistence type="predicted"/>
<evidence type="ECO:0000259" key="2">
    <source>
        <dbReference type="PROSITE" id="PS51733"/>
    </source>
</evidence>
<evidence type="ECO:0000313" key="4">
    <source>
        <dbReference type="EMBL" id="SDE16521.1"/>
    </source>
</evidence>
<dbReference type="InterPro" id="IPR004408">
    <property type="entry name" value="Biotin_CoA_COase_ligase"/>
</dbReference>